<dbReference type="GO" id="GO:0008658">
    <property type="term" value="F:penicillin binding"/>
    <property type="evidence" value="ECO:0007669"/>
    <property type="project" value="InterPro"/>
</dbReference>
<comment type="subcellular location">
    <subcellularLocation>
        <location evidence="1">Membrane</location>
    </subcellularLocation>
</comment>
<comment type="pathway">
    <text evidence="2">Cell wall biogenesis; peptidoglycan biosynthesis.</text>
</comment>
<dbReference type="FunFam" id="1.10.3810.10:FF:000003">
    <property type="entry name" value="Penicillin-binding protein 1a"/>
    <property type="match status" value="1"/>
</dbReference>
<evidence type="ECO:0000256" key="5">
    <source>
        <dbReference type="ARBA" id="ARBA00022676"/>
    </source>
</evidence>
<dbReference type="InterPro" id="IPR001264">
    <property type="entry name" value="Glyco_trans_51"/>
</dbReference>
<keyword evidence="3" id="KW-0121">Carboxypeptidase</keyword>
<comment type="catalytic activity">
    <reaction evidence="16">
        <text>[GlcNAc-(1-&gt;4)-Mur2Ac(oyl-L-Ala-gamma-D-Glu-L-Lys-D-Ala-D-Ala)](n)-di-trans,octa-cis-undecaprenyl diphosphate + beta-D-GlcNAc-(1-&gt;4)-Mur2Ac(oyl-L-Ala-gamma-D-Glu-L-Lys-D-Ala-D-Ala)-di-trans,octa-cis-undecaprenyl diphosphate = [GlcNAc-(1-&gt;4)-Mur2Ac(oyl-L-Ala-gamma-D-Glu-L-Lys-D-Ala-D-Ala)](n+1)-di-trans,octa-cis-undecaprenyl diphosphate + di-trans,octa-cis-undecaprenyl diphosphate + H(+)</text>
        <dbReference type="Rhea" id="RHEA:23708"/>
        <dbReference type="Rhea" id="RHEA-COMP:9602"/>
        <dbReference type="Rhea" id="RHEA-COMP:9603"/>
        <dbReference type="ChEBI" id="CHEBI:15378"/>
        <dbReference type="ChEBI" id="CHEBI:58405"/>
        <dbReference type="ChEBI" id="CHEBI:60033"/>
        <dbReference type="ChEBI" id="CHEBI:78435"/>
        <dbReference type="EC" id="2.4.99.28"/>
    </reaction>
</comment>
<dbReference type="Pfam" id="PF00905">
    <property type="entry name" value="Transpeptidase"/>
    <property type="match status" value="1"/>
</dbReference>
<dbReference type="Proteomes" id="UP000697710">
    <property type="component" value="Unassembled WGS sequence"/>
</dbReference>
<dbReference type="InterPro" id="IPR001460">
    <property type="entry name" value="PCN-bd_Tpept"/>
</dbReference>
<keyword evidence="13" id="KW-0511">Multifunctional enzyme</keyword>
<evidence type="ECO:0000256" key="6">
    <source>
        <dbReference type="ARBA" id="ARBA00022679"/>
    </source>
</evidence>
<evidence type="ECO:0000256" key="15">
    <source>
        <dbReference type="ARBA" id="ARBA00044770"/>
    </source>
</evidence>
<evidence type="ECO:0000256" key="9">
    <source>
        <dbReference type="ARBA" id="ARBA00022960"/>
    </source>
</evidence>
<dbReference type="SUPFAM" id="SSF56601">
    <property type="entry name" value="beta-lactamase/transpeptidase-like"/>
    <property type="match status" value="1"/>
</dbReference>
<sequence length="590" mass="65457">MRIFLTLVILVPLSMAGAVYLLFFLWGDELPSPRTLRELEPSVNSVVLDRRGEVIGEFFVENRSTISLQEMPEQIREAILATEDTRFYRHWGWDLQGIVRAFGTNLLSGGIEQGASTITQQLARKLFLSDSQTIERKLKEAVLAIRLERSFSKDEILELYLNKIYFGDGAYGVEAAAQTYFGKPAHDLDLEECALLAGVIANPAAFSPSRKPDRARQRRNLVLRRMEQAGAIDSLTRAAAETTAVVLHAGGGRTTSRAPYFTESVRRELAERYGDDAVYSGGLTIHTTLDLRLQEAASEAMEKQIAAVEKQQAHRFAYLREEGKSMGHLQNPEQGTPYLQGALIAVEPQTGAIRAMFGGRSFAESKFNRATQALRQPGSAFKPIIFTLAVMDGHRPNEILLDTPLSYDVPGPGNRITNWSPKNFDLQFRGPVTLRYALMKSINIPAVRLLEQEEPRRAIELAHGMGIDRPLPPYLSLALGTGELTPLEITSAYGIFANQGIYQEPYLIDRVENRYGHLLEEHSPHSREVVDERTAGIMVSLLRSVMDHGTGAPARYKHGFRAPAAGKTGTTDDYSDAWFVGASPRITVGV</sequence>
<dbReference type="GO" id="GO:0008955">
    <property type="term" value="F:peptidoglycan glycosyltransferase activity"/>
    <property type="evidence" value="ECO:0007669"/>
    <property type="project" value="UniProtKB-EC"/>
</dbReference>
<keyword evidence="10" id="KW-0573">Peptidoglycan synthesis</keyword>
<feature type="domain" description="Penicillin-binding protein transpeptidase" evidence="17">
    <location>
        <begin position="341"/>
        <end position="584"/>
    </location>
</feature>
<name>A0A956M2E4_UNCEI</name>
<proteinExistence type="predicted"/>
<keyword evidence="11" id="KW-1133">Transmembrane helix</keyword>
<evidence type="ECO:0000256" key="7">
    <source>
        <dbReference type="ARBA" id="ARBA00022692"/>
    </source>
</evidence>
<dbReference type="GO" id="GO:0004180">
    <property type="term" value="F:carboxypeptidase activity"/>
    <property type="evidence" value="ECO:0007669"/>
    <property type="project" value="UniProtKB-KW"/>
</dbReference>
<evidence type="ECO:0000256" key="2">
    <source>
        <dbReference type="ARBA" id="ARBA00004752"/>
    </source>
</evidence>
<dbReference type="Gene3D" id="3.40.710.10">
    <property type="entry name" value="DD-peptidase/beta-lactamase superfamily"/>
    <property type="match status" value="1"/>
</dbReference>
<dbReference type="GO" id="GO:0009252">
    <property type="term" value="P:peptidoglycan biosynthetic process"/>
    <property type="evidence" value="ECO:0007669"/>
    <property type="project" value="UniProtKB-KW"/>
</dbReference>
<dbReference type="InterPro" id="IPR012338">
    <property type="entry name" value="Beta-lactam/transpept-like"/>
</dbReference>
<keyword evidence="5" id="KW-0328">Glycosyltransferase</keyword>
<dbReference type="InterPro" id="IPR050396">
    <property type="entry name" value="Glycosyltr_51/Transpeptidase"/>
</dbReference>
<evidence type="ECO:0000256" key="8">
    <source>
        <dbReference type="ARBA" id="ARBA00022801"/>
    </source>
</evidence>
<keyword evidence="14" id="KW-0961">Cell wall biogenesis/degradation</keyword>
<keyword evidence="6" id="KW-0808">Transferase</keyword>
<dbReference type="GO" id="GO:0008360">
    <property type="term" value="P:regulation of cell shape"/>
    <property type="evidence" value="ECO:0007669"/>
    <property type="project" value="UniProtKB-KW"/>
</dbReference>
<dbReference type="GO" id="GO:0006508">
    <property type="term" value="P:proteolysis"/>
    <property type="evidence" value="ECO:0007669"/>
    <property type="project" value="UniProtKB-KW"/>
</dbReference>
<protein>
    <recommendedName>
        <fullName evidence="15">peptidoglycan glycosyltransferase</fullName>
        <ecNumber evidence="15">2.4.99.28</ecNumber>
    </recommendedName>
</protein>
<evidence type="ECO:0000256" key="3">
    <source>
        <dbReference type="ARBA" id="ARBA00022645"/>
    </source>
</evidence>
<keyword evidence="4" id="KW-0645">Protease</keyword>
<evidence type="ECO:0000256" key="13">
    <source>
        <dbReference type="ARBA" id="ARBA00023268"/>
    </source>
</evidence>
<dbReference type="GO" id="GO:0030288">
    <property type="term" value="C:outer membrane-bounded periplasmic space"/>
    <property type="evidence" value="ECO:0007669"/>
    <property type="project" value="TreeGrafter"/>
</dbReference>
<evidence type="ECO:0000256" key="1">
    <source>
        <dbReference type="ARBA" id="ARBA00004370"/>
    </source>
</evidence>
<dbReference type="Pfam" id="PF00912">
    <property type="entry name" value="Transgly"/>
    <property type="match status" value="1"/>
</dbReference>
<dbReference type="GO" id="GO:0016020">
    <property type="term" value="C:membrane"/>
    <property type="evidence" value="ECO:0007669"/>
    <property type="project" value="UniProtKB-SubCell"/>
</dbReference>
<organism evidence="19 20">
    <name type="scientific">Eiseniibacteriota bacterium</name>
    <dbReference type="NCBI Taxonomy" id="2212470"/>
    <lineage>
        <taxon>Bacteria</taxon>
        <taxon>Candidatus Eiseniibacteriota</taxon>
    </lineage>
</organism>
<gene>
    <name evidence="19" type="ORF">KC729_16940</name>
</gene>
<evidence type="ECO:0000256" key="4">
    <source>
        <dbReference type="ARBA" id="ARBA00022670"/>
    </source>
</evidence>
<dbReference type="EMBL" id="JAGQHR010000670">
    <property type="protein sequence ID" value="MCA9729377.1"/>
    <property type="molecule type" value="Genomic_DNA"/>
</dbReference>
<keyword evidence="12" id="KW-0472">Membrane</keyword>
<evidence type="ECO:0000259" key="17">
    <source>
        <dbReference type="Pfam" id="PF00905"/>
    </source>
</evidence>
<reference evidence="19" key="2">
    <citation type="journal article" date="2021" name="Microbiome">
        <title>Successional dynamics and alternative stable states in a saline activated sludge microbial community over 9 years.</title>
        <authorList>
            <person name="Wang Y."/>
            <person name="Ye J."/>
            <person name="Ju F."/>
            <person name="Liu L."/>
            <person name="Boyd J.A."/>
            <person name="Deng Y."/>
            <person name="Parks D.H."/>
            <person name="Jiang X."/>
            <person name="Yin X."/>
            <person name="Woodcroft B.J."/>
            <person name="Tyson G.W."/>
            <person name="Hugenholtz P."/>
            <person name="Polz M.F."/>
            <person name="Zhang T."/>
        </authorList>
    </citation>
    <scope>NUCLEOTIDE SEQUENCE</scope>
    <source>
        <strain evidence="19">HKST-UBA01</strain>
    </source>
</reference>
<evidence type="ECO:0000313" key="20">
    <source>
        <dbReference type="Proteomes" id="UP000697710"/>
    </source>
</evidence>
<evidence type="ECO:0000256" key="11">
    <source>
        <dbReference type="ARBA" id="ARBA00022989"/>
    </source>
</evidence>
<dbReference type="EC" id="2.4.99.28" evidence="15"/>
<keyword evidence="7" id="KW-0812">Transmembrane</keyword>
<evidence type="ECO:0000256" key="14">
    <source>
        <dbReference type="ARBA" id="ARBA00023316"/>
    </source>
</evidence>
<comment type="caution">
    <text evidence="19">The sequence shown here is derived from an EMBL/GenBank/DDBJ whole genome shotgun (WGS) entry which is preliminary data.</text>
</comment>
<feature type="domain" description="Glycosyl transferase family 51" evidence="18">
    <location>
        <begin position="52"/>
        <end position="227"/>
    </location>
</feature>
<dbReference type="PANTHER" id="PTHR32282:SF33">
    <property type="entry name" value="PEPTIDOGLYCAN GLYCOSYLTRANSFERASE"/>
    <property type="match status" value="1"/>
</dbReference>
<dbReference type="GO" id="GO:0071555">
    <property type="term" value="P:cell wall organization"/>
    <property type="evidence" value="ECO:0007669"/>
    <property type="project" value="UniProtKB-KW"/>
</dbReference>
<dbReference type="InterPro" id="IPR023346">
    <property type="entry name" value="Lysozyme-like_dom_sf"/>
</dbReference>
<dbReference type="SUPFAM" id="SSF53955">
    <property type="entry name" value="Lysozyme-like"/>
    <property type="match status" value="1"/>
</dbReference>
<feature type="non-terminal residue" evidence="19">
    <location>
        <position position="590"/>
    </location>
</feature>
<evidence type="ECO:0000313" key="19">
    <source>
        <dbReference type="EMBL" id="MCA9729377.1"/>
    </source>
</evidence>
<dbReference type="PANTHER" id="PTHR32282">
    <property type="entry name" value="BINDING PROTEIN TRANSPEPTIDASE, PUTATIVE-RELATED"/>
    <property type="match status" value="1"/>
</dbReference>
<evidence type="ECO:0000256" key="10">
    <source>
        <dbReference type="ARBA" id="ARBA00022984"/>
    </source>
</evidence>
<keyword evidence="8" id="KW-0378">Hydrolase</keyword>
<reference evidence="19" key="1">
    <citation type="submission" date="2020-04" db="EMBL/GenBank/DDBJ databases">
        <authorList>
            <person name="Zhang T."/>
        </authorList>
    </citation>
    <scope>NUCLEOTIDE SEQUENCE</scope>
    <source>
        <strain evidence="19">HKST-UBA01</strain>
    </source>
</reference>
<keyword evidence="9" id="KW-0133">Cell shape</keyword>
<dbReference type="NCBIfam" id="TIGR02074">
    <property type="entry name" value="PBP_1a_fam"/>
    <property type="match status" value="1"/>
</dbReference>
<evidence type="ECO:0000259" key="18">
    <source>
        <dbReference type="Pfam" id="PF00912"/>
    </source>
</evidence>
<accession>A0A956M2E4</accession>
<evidence type="ECO:0000256" key="12">
    <source>
        <dbReference type="ARBA" id="ARBA00023136"/>
    </source>
</evidence>
<evidence type="ECO:0000256" key="16">
    <source>
        <dbReference type="ARBA" id="ARBA00049902"/>
    </source>
</evidence>
<dbReference type="InterPro" id="IPR036950">
    <property type="entry name" value="PBP_transglycosylase"/>
</dbReference>
<dbReference type="Gene3D" id="1.10.3810.10">
    <property type="entry name" value="Biosynthetic peptidoglycan transglycosylase-like"/>
    <property type="match status" value="1"/>
</dbReference>
<dbReference type="AlphaFoldDB" id="A0A956M2E4"/>